<keyword evidence="4" id="KW-0786">Thiamine pyrophosphate</keyword>
<keyword evidence="2" id="KW-0816">Tricarboxylic acid cycle</keyword>
<dbReference type="NCBIfam" id="NF006914">
    <property type="entry name" value="PRK09404.1"/>
    <property type="match status" value="1"/>
</dbReference>
<name>A0ABS7QB35_9ACTN</name>
<dbReference type="Proteomes" id="UP000778578">
    <property type="component" value="Unassembled WGS sequence"/>
</dbReference>
<dbReference type="Pfam" id="PF02779">
    <property type="entry name" value="Transket_pyr"/>
    <property type="match status" value="1"/>
</dbReference>
<dbReference type="Gene3D" id="3.40.50.11610">
    <property type="entry name" value="Multifunctional 2-oxoglutarate metabolism enzyme, C-terminal domain"/>
    <property type="match status" value="1"/>
</dbReference>
<evidence type="ECO:0000313" key="9">
    <source>
        <dbReference type="Proteomes" id="UP000778578"/>
    </source>
</evidence>
<dbReference type="Pfam" id="PF00676">
    <property type="entry name" value="E1_dh"/>
    <property type="match status" value="1"/>
</dbReference>
<sequence length="1059" mass="114300">MYRSAARARWSSLRAPQGITISSGNPTVCSSGVMRIPPGVRAVGGGQHRAARWAWPYPGTRGPHIRTCRGLLSADACRPRPGVPICRLPGRPGRSAGRRGCLASKLPTGRTSSSPGTVPPRRRAAAHAVTARECLPGRKKASYAVASQTGSAPRDSQVPEFGINEWLVDEFRQRYLHDPESVDEVWQDYFRASPPTDLIVSEPAAAALARREDAGLAAKAVRVAALIHAHRGRGHLAAATDPLGAAPTGSHPDLEPAGHGLDAADTDRVFPVDGFAGRQEMTLGGVLATLRAAYCGTTGIEYMHIQDPRERRWIQQRVEGPQRPFGSAEQLGILYRLGSAEAFETFLHTKYVGQKRYSLEGGESAIVLLDELLERAARLGTREVVIGMAHRGRLNVLANIVGKPYADIFREFEDATDIRSVHGSGDVKYHLGAEGTFHTVDGRAVAVSVVANPSHLEVVGPVAEGVVRGRQDLVEGSHSPFSVLPVVVHGDAALAGQGVVAETLNMSQLPGYRTGGTVHVVINNQVGFTTAAEGARSGTYATDVARTVAAPVFHVNGDDPEAVVRAAQLAFDYRQTFGKDVFVDLVCYRRHGHSEVDDPSITQPVMYDRIAERPSVRTLYAQSLLKGGQVDDQEIERSRRRYRELLERAFAETATASTPGRAPQPTPRAGGDADGSPATTVAEATLRRVLRTQTELPSGFTVHPRVLPQLRRRAAMLDAGNVDWATAEALAVGTLLLDGVPVRLAGEDSRRGTFGQRHAVLTDRATGRHHTPLNSLGPDAAPFTPWDSLLSELAVLAFEYGYSVARPDALVMWEAQFGDFANGAQTVVDEYIASSEQKWGQRSGVTLLLPHGLEGQGPDHSSARVERFLQLCADDNITVANPSLPANYFHLLRAQGLDPQRRPLVVFTPKSMLRLKAATSGLAEFTAGGFQPVYADPVPDPARVERVLLCTGKVSHDLDAHRREAGDDRTAIVRVERLYPFPAAELRAELTRYPSAATVRWVQEEPANQGAWTFAAPRIAPLLPGFLECVSRPAASAPAVGSARRHAAEQQDLVRRAFA</sequence>
<dbReference type="InterPro" id="IPR001017">
    <property type="entry name" value="DH_E1"/>
</dbReference>
<comment type="catalytic activity">
    <reaction evidence="5">
        <text>N(6)-[(R)-lipoyl]-L-lysyl-[protein] + 2-oxoglutarate + H(+) = N(6)-[(R)-S(8)-succinyldihydrolipoyl]-L-lysyl-[protein] + CO2</text>
        <dbReference type="Rhea" id="RHEA:12188"/>
        <dbReference type="Rhea" id="RHEA-COMP:10474"/>
        <dbReference type="Rhea" id="RHEA-COMP:20092"/>
        <dbReference type="ChEBI" id="CHEBI:15378"/>
        <dbReference type="ChEBI" id="CHEBI:16526"/>
        <dbReference type="ChEBI" id="CHEBI:16810"/>
        <dbReference type="ChEBI" id="CHEBI:83099"/>
        <dbReference type="ChEBI" id="CHEBI:83120"/>
        <dbReference type="EC" id="1.2.4.2"/>
    </reaction>
</comment>
<feature type="compositionally biased region" description="Low complexity" evidence="6">
    <location>
        <begin position="88"/>
        <end position="100"/>
    </location>
</feature>
<comment type="cofactor">
    <cofactor evidence="1">
        <name>thiamine diphosphate</name>
        <dbReference type="ChEBI" id="CHEBI:58937"/>
    </cofactor>
</comment>
<evidence type="ECO:0000313" key="8">
    <source>
        <dbReference type="EMBL" id="MBY8879660.1"/>
    </source>
</evidence>
<accession>A0ABS7QB35</accession>
<dbReference type="GO" id="GO:0008683">
    <property type="term" value="F:2-oxoglutarate decarboxylase activity"/>
    <property type="evidence" value="ECO:0007669"/>
    <property type="project" value="UniProtKB-EC"/>
</dbReference>
<dbReference type="EMBL" id="JAINZZ010000022">
    <property type="protein sequence ID" value="MBY8879660.1"/>
    <property type="molecule type" value="Genomic_DNA"/>
</dbReference>
<protein>
    <submittedName>
        <fullName evidence="8">Multifunctional oxoglutarate decarboxylase/oxoglutarate dehydrogenase thiamine pyrophosphate-binding subunit/dihydrolipoyllysine-residue succinyltransferase subunit</fullName>
        <ecNumber evidence="8">4.1.1.71</ecNumber>
    </submittedName>
</protein>
<keyword evidence="3" id="KW-0560">Oxidoreductase</keyword>
<dbReference type="Gene3D" id="1.10.287.1150">
    <property type="entry name" value="TPP helical domain"/>
    <property type="match status" value="1"/>
</dbReference>
<dbReference type="NCBIfam" id="NF008907">
    <property type="entry name" value="PRK12270.1"/>
    <property type="match status" value="1"/>
</dbReference>
<dbReference type="Gene3D" id="3.40.50.970">
    <property type="match status" value="1"/>
</dbReference>
<dbReference type="SMART" id="SM00861">
    <property type="entry name" value="Transket_pyr"/>
    <property type="match status" value="1"/>
</dbReference>
<keyword evidence="8" id="KW-0456">Lyase</keyword>
<feature type="region of interest" description="Disordered" evidence="6">
    <location>
        <begin position="88"/>
        <end position="123"/>
    </location>
</feature>
<reference evidence="8 9" key="1">
    <citation type="submission" date="2021-08" db="EMBL/GenBank/DDBJ databases">
        <title>WGS of actinomycetes from Thailand.</title>
        <authorList>
            <person name="Thawai C."/>
        </authorList>
    </citation>
    <scope>NUCLEOTIDE SEQUENCE [LARGE SCALE GENOMIC DNA]</scope>
    <source>
        <strain evidence="8 9">PLK6-54</strain>
    </source>
</reference>
<dbReference type="InterPro" id="IPR029061">
    <property type="entry name" value="THDP-binding"/>
</dbReference>
<dbReference type="PANTHER" id="PTHR23152">
    <property type="entry name" value="2-OXOGLUTARATE DEHYDROGENASE"/>
    <property type="match status" value="1"/>
</dbReference>
<dbReference type="SUPFAM" id="SSF52518">
    <property type="entry name" value="Thiamin diphosphate-binding fold (THDP-binding)"/>
    <property type="match status" value="2"/>
</dbReference>
<dbReference type="CDD" id="cd02016">
    <property type="entry name" value="TPP_E1_OGDC_like"/>
    <property type="match status" value="1"/>
</dbReference>
<keyword evidence="9" id="KW-1185">Reference proteome</keyword>
<comment type="caution">
    <text evidence="8">The sequence shown here is derived from an EMBL/GenBank/DDBJ whole genome shotgun (WGS) entry which is preliminary data.</text>
</comment>
<dbReference type="InterPro" id="IPR042179">
    <property type="entry name" value="KGD_C_sf"/>
</dbReference>
<evidence type="ECO:0000256" key="4">
    <source>
        <dbReference type="ARBA" id="ARBA00023052"/>
    </source>
</evidence>
<dbReference type="PANTHER" id="PTHR23152:SF4">
    <property type="entry name" value="2-OXOADIPATE DEHYDROGENASE COMPLEX COMPONENT E1"/>
    <property type="match status" value="1"/>
</dbReference>
<evidence type="ECO:0000256" key="3">
    <source>
        <dbReference type="ARBA" id="ARBA00023002"/>
    </source>
</evidence>
<proteinExistence type="predicted"/>
<dbReference type="EC" id="4.1.1.71" evidence="8"/>
<organism evidence="8 9">
    <name type="scientific">Actinacidiphila acidipaludis</name>
    <dbReference type="NCBI Taxonomy" id="2873382"/>
    <lineage>
        <taxon>Bacteria</taxon>
        <taxon>Bacillati</taxon>
        <taxon>Actinomycetota</taxon>
        <taxon>Actinomycetes</taxon>
        <taxon>Kitasatosporales</taxon>
        <taxon>Streptomycetaceae</taxon>
        <taxon>Actinacidiphila</taxon>
    </lineage>
</organism>
<evidence type="ECO:0000256" key="2">
    <source>
        <dbReference type="ARBA" id="ARBA00022532"/>
    </source>
</evidence>
<dbReference type="NCBIfam" id="TIGR00239">
    <property type="entry name" value="2oxo_dh_E1"/>
    <property type="match status" value="1"/>
</dbReference>
<evidence type="ECO:0000256" key="6">
    <source>
        <dbReference type="SAM" id="MobiDB-lite"/>
    </source>
</evidence>
<evidence type="ECO:0000259" key="7">
    <source>
        <dbReference type="SMART" id="SM00861"/>
    </source>
</evidence>
<gene>
    <name evidence="8" type="ORF">K7862_18740</name>
</gene>
<dbReference type="InterPro" id="IPR032106">
    <property type="entry name" value="2-oxogl_dehyd_N"/>
</dbReference>
<dbReference type="InterPro" id="IPR011603">
    <property type="entry name" value="2oxoglutarate_DH_E1"/>
</dbReference>
<dbReference type="PIRSF" id="PIRSF000157">
    <property type="entry name" value="Oxoglu_dh_E1"/>
    <property type="match status" value="1"/>
</dbReference>
<evidence type="ECO:0000256" key="5">
    <source>
        <dbReference type="ARBA" id="ARBA00051911"/>
    </source>
</evidence>
<dbReference type="InterPro" id="IPR031717">
    <property type="entry name" value="ODO-1/KGD_C"/>
</dbReference>
<dbReference type="Gene3D" id="3.40.50.12470">
    <property type="match status" value="1"/>
</dbReference>
<dbReference type="Pfam" id="PF16870">
    <property type="entry name" value="OxoGdeHyase_C"/>
    <property type="match status" value="1"/>
</dbReference>
<evidence type="ECO:0000256" key="1">
    <source>
        <dbReference type="ARBA" id="ARBA00001964"/>
    </source>
</evidence>
<feature type="domain" description="Transketolase-like pyrimidine-binding" evidence="7">
    <location>
        <begin position="722"/>
        <end position="915"/>
    </location>
</feature>
<dbReference type="Pfam" id="PF16078">
    <property type="entry name" value="2-oxogl_dehyd_N"/>
    <property type="match status" value="1"/>
</dbReference>
<feature type="region of interest" description="Disordered" evidence="6">
    <location>
        <begin position="652"/>
        <end position="678"/>
    </location>
</feature>
<dbReference type="InterPro" id="IPR005475">
    <property type="entry name" value="Transketolase-like_Pyr-bd"/>
</dbReference>